<comment type="similarity">
    <text evidence="1 4">Belongs to the short-chain dehydrogenases/reductases (SDR) family.</text>
</comment>
<evidence type="ECO:0000256" key="4">
    <source>
        <dbReference type="RuleBase" id="RU000363"/>
    </source>
</evidence>
<dbReference type="Gene3D" id="3.40.50.720">
    <property type="entry name" value="NAD(P)-binding Rossmann-like Domain"/>
    <property type="match status" value="1"/>
</dbReference>
<sequence>MADPKIRNDRLVPKVLVQIKMQRLGLVNDSLILGLLVWTSEMNFEGKVAVITGAGSGIGKGIARVCSEAGMKLVLAGYNSEPLQALSGELTNTETLCVPTDVSQLDQVEALATSTSERFGQVDFLFNNAGVGPTGRTQDTSMEDWRWTLSVNLWGPINGVQVFLPLMERQGFGHINSTASESGLYGTSHLAAYNVSKFGVVGLMQSLERDLRSANSPLSASVFCPSAIKSRILDSMRNRTPESVAKHQETEEARQFTAMIKPIIENGMDPKEAGRIVLKSIADGKFWIFSHPHVPDTAMAQAVAMVTDQTLTNL</sequence>
<dbReference type="PANTHER" id="PTHR43391">
    <property type="entry name" value="RETINOL DEHYDROGENASE-RELATED"/>
    <property type="match status" value="1"/>
</dbReference>
<dbReference type="PRINTS" id="PR00081">
    <property type="entry name" value="GDHRDH"/>
</dbReference>
<dbReference type="Proteomes" id="UP000630805">
    <property type="component" value="Unassembled WGS sequence"/>
</dbReference>
<name>A0ABX2PVE1_9RHOB</name>
<accession>A0ABX2PVE1</accession>
<dbReference type="PANTHER" id="PTHR43391:SF14">
    <property type="entry name" value="DEHYDROGENASE_REDUCTASE SDR FAMILY PROTEIN 7-LIKE"/>
    <property type="match status" value="1"/>
</dbReference>
<dbReference type="EMBL" id="JABXWT010000019">
    <property type="protein sequence ID" value="NVO58149.1"/>
    <property type="molecule type" value="Genomic_DNA"/>
</dbReference>
<proteinExistence type="inferred from homology"/>
<dbReference type="InterPro" id="IPR036291">
    <property type="entry name" value="NAD(P)-bd_dom_sf"/>
</dbReference>
<dbReference type="CDD" id="cd05233">
    <property type="entry name" value="SDR_c"/>
    <property type="match status" value="1"/>
</dbReference>
<dbReference type="PRINTS" id="PR00080">
    <property type="entry name" value="SDRFAMILY"/>
</dbReference>
<evidence type="ECO:0000256" key="1">
    <source>
        <dbReference type="ARBA" id="ARBA00006484"/>
    </source>
</evidence>
<evidence type="ECO:0000256" key="3">
    <source>
        <dbReference type="ARBA" id="ARBA00023002"/>
    </source>
</evidence>
<reference evidence="5 6" key="1">
    <citation type="submission" date="2020-06" db="EMBL/GenBank/DDBJ databases">
        <authorList>
            <person name="Cao W.R."/>
        </authorList>
    </citation>
    <scope>NUCLEOTIDE SEQUENCE [LARGE SCALE GENOMIC DNA]</scope>
    <source>
        <strain evidence="5 6">B1Z28</strain>
    </source>
</reference>
<keyword evidence="2" id="KW-0521">NADP</keyword>
<evidence type="ECO:0000256" key="2">
    <source>
        <dbReference type="ARBA" id="ARBA00022857"/>
    </source>
</evidence>
<organism evidence="5 6">
    <name type="scientific">Ruegeria haliotis</name>
    <dbReference type="NCBI Taxonomy" id="2747601"/>
    <lineage>
        <taxon>Bacteria</taxon>
        <taxon>Pseudomonadati</taxon>
        <taxon>Pseudomonadota</taxon>
        <taxon>Alphaproteobacteria</taxon>
        <taxon>Rhodobacterales</taxon>
        <taxon>Roseobacteraceae</taxon>
        <taxon>Ruegeria</taxon>
    </lineage>
</organism>
<dbReference type="Pfam" id="PF00106">
    <property type="entry name" value="adh_short"/>
    <property type="match status" value="1"/>
</dbReference>
<protein>
    <submittedName>
        <fullName evidence="5">SDR family NAD(P)-dependent oxidoreductase</fullName>
    </submittedName>
</protein>
<dbReference type="SUPFAM" id="SSF51735">
    <property type="entry name" value="NAD(P)-binding Rossmann-fold domains"/>
    <property type="match status" value="1"/>
</dbReference>
<evidence type="ECO:0000313" key="6">
    <source>
        <dbReference type="Proteomes" id="UP000630805"/>
    </source>
</evidence>
<keyword evidence="3" id="KW-0560">Oxidoreductase</keyword>
<comment type="caution">
    <text evidence="5">The sequence shown here is derived from an EMBL/GenBank/DDBJ whole genome shotgun (WGS) entry which is preliminary data.</text>
</comment>
<keyword evidence="6" id="KW-1185">Reference proteome</keyword>
<gene>
    <name evidence="5" type="ORF">HW561_20355</name>
</gene>
<evidence type="ECO:0000313" key="5">
    <source>
        <dbReference type="EMBL" id="NVO58149.1"/>
    </source>
</evidence>
<dbReference type="InterPro" id="IPR002347">
    <property type="entry name" value="SDR_fam"/>
</dbReference>